<dbReference type="AlphaFoldDB" id="A0A375JAY5"/>
<proteinExistence type="predicted"/>
<accession>A0A375JAY5</accession>
<evidence type="ECO:0000313" key="2">
    <source>
        <dbReference type="Proteomes" id="UP000256805"/>
    </source>
</evidence>
<sequence length="37" mass="4120">MGGNEDGRYAGKFDALIARRIGRILPCLPARDKNRMS</sequence>
<organism evidence="1 2">
    <name type="scientific">Cupriavidus taiwanensis</name>
    <dbReference type="NCBI Taxonomy" id="164546"/>
    <lineage>
        <taxon>Bacteria</taxon>
        <taxon>Pseudomonadati</taxon>
        <taxon>Pseudomonadota</taxon>
        <taxon>Betaproteobacteria</taxon>
        <taxon>Burkholderiales</taxon>
        <taxon>Burkholderiaceae</taxon>
        <taxon>Cupriavidus</taxon>
    </lineage>
</organism>
<dbReference type="EMBL" id="OVTA01000065">
    <property type="protein sequence ID" value="SPS02268.1"/>
    <property type="molecule type" value="Genomic_DNA"/>
</dbReference>
<evidence type="ECO:0000313" key="1">
    <source>
        <dbReference type="EMBL" id="SPS02268.1"/>
    </source>
</evidence>
<reference evidence="1 2" key="1">
    <citation type="submission" date="2018-01" db="EMBL/GenBank/DDBJ databases">
        <authorList>
            <person name="Gaut B.S."/>
            <person name="Morton B.R."/>
            <person name="Clegg M.T."/>
            <person name="Duvall M.R."/>
        </authorList>
    </citation>
    <scope>NUCLEOTIDE SEQUENCE [LARGE SCALE GENOMIC DNA]</scope>
    <source>
        <strain evidence="1">Cupriavidus taiwanensis cmp 52</strain>
    </source>
</reference>
<gene>
    <name evidence="1" type="ORF">CBM2634_P30012</name>
</gene>
<name>A0A375JAY5_9BURK</name>
<protein>
    <submittedName>
        <fullName evidence="1">Uncharacterized protein</fullName>
    </submittedName>
</protein>
<dbReference type="Proteomes" id="UP000256805">
    <property type="component" value="Unassembled WGS sequence"/>
</dbReference>